<accession>A0A099JIP8</accession>
<reference evidence="4 6" key="1">
    <citation type="submission" date="2014-08" db="EMBL/GenBank/DDBJ databases">
        <authorList>
            <person name="Sisinthy S."/>
        </authorList>
    </citation>
    <scope>NUCLEOTIDE SEQUENCE [LARGE SCALE GENOMIC DNA]</scope>
    <source>
        <strain evidence="4 6">RuG17</strain>
    </source>
</reference>
<evidence type="ECO:0000313" key="6">
    <source>
        <dbReference type="Proteomes" id="UP000029864"/>
    </source>
</evidence>
<gene>
    <name evidence="5" type="ORF">BJ997_003100</name>
    <name evidence="4" type="ORF">GY21_07650</name>
</gene>
<keyword evidence="5" id="KW-0966">Cell projection</keyword>
<dbReference type="OrthoDB" id="5015507at2"/>
<reference evidence="5 7" key="2">
    <citation type="submission" date="2020-08" db="EMBL/GenBank/DDBJ databases">
        <title>Sequencing the genomes of 1000 actinobacteria strains.</title>
        <authorList>
            <person name="Klenk H.-P."/>
        </authorList>
    </citation>
    <scope>NUCLEOTIDE SEQUENCE [LARGE SCALE GENOMIC DNA]</scope>
    <source>
        <strain evidence="5 7">DSM 21065</strain>
    </source>
</reference>
<proteinExistence type="predicted"/>
<dbReference type="PANTHER" id="PTHR43384:SF6">
    <property type="entry name" value="SEPTUM SITE-DETERMINING PROTEIN MIND HOMOLOG, CHLOROPLASTIC"/>
    <property type="match status" value="1"/>
</dbReference>
<dbReference type="GO" id="GO:0009898">
    <property type="term" value="C:cytoplasmic side of plasma membrane"/>
    <property type="evidence" value="ECO:0007669"/>
    <property type="project" value="TreeGrafter"/>
</dbReference>
<dbReference type="Proteomes" id="UP000029864">
    <property type="component" value="Unassembled WGS sequence"/>
</dbReference>
<evidence type="ECO:0000313" key="5">
    <source>
        <dbReference type="EMBL" id="MBB5642552.1"/>
    </source>
</evidence>
<dbReference type="GO" id="GO:0016887">
    <property type="term" value="F:ATP hydrolysis activity"/>
    <property type="evidence" value="ECO:0007669"/>
    <property type="project" value="TreeGrafter"/>
</dbReference>
<dbReference type="Gene3D" id="3.40.50.300">
    <property type="entry name" value="P-loop containing nucleotide triphosphate hydrolases"/>
    <property type="match status" value="1"/>
</dbReference>
<evidence type="ECO:0000256" key="1">
    <source>
        <dbReference type="ARBA" id="ARBA00022741"/>
    </source>
</evidence>
<dbReference type="EMBL" id="JPXF01000025">
    <property type="protein sequence ID" value="KGJ77497.1"/>
    <property type="molecule type" value="Genomic_DNA"/>
</dbReference>
<dbReference type="GO" id="GO:0051782">
    <property type="term" value="P:negative regulation of cell division"/>
    <property type="evidence" value="ECO:0007669"/>
    <property type="project" value="TreeGrafter"/>
</dbReference>
<dbReference type="PANTHER" id="PTHR43384">
    <property type="entry name" value="SEPTUM SITE-DETERMINING PROTEIN MIND HOMOLOG, CHLOROPLASTIC-RELATED"/>
    <property type="match status" value="1"/>
</dbReference>
<dbReference type="AlphaFoldDB" id="A0A099JIP8"/>
<keyword evidence="5" id="KW-0282">Flagellum</keyword>
<dbReference type="GO" id="GO:0005829">
    <property type="term" value="C:cytosol"/>
    <property type="evidence" value="ECO:0007669"/>
    <property type="project" value="TreeGrafter"/>
</dbReference>
<dbReference type="GO" id="GO:0005524">
    <property type="term" value="F:ATP binding"/>
    <property type="evidence" value="ECO:0007669"/>
    <property type="project" value="UniProtKB-KW"/>
</dbReference>
<sequence length="298" mass="30794">MSRLAAGLRSLPLALVGSASARLHDLTAADAAVRAPLTLNRRIGVVQAAGGSGASTVAANLASIVAHRRSGLVLAVNASAGTHNVLWHAGVPTSDAGRPVGRTLPTAPRSAEQATAQLPVSPTGLLGLDLRHPAHPTTPAPSRTWFDHINPVSRFFDLVVTDWGVRGWQVDLSQVALASHVMCIVTRSERHAVEEAAAIVPALQGQGDGLRIVFVIVNVSGTRGSAPTMNLTRTLGVPVIRIPHDPAAGAATPVASVHTTAQTRISHAVLAGTIMAEAQRSLLAPGTPSTHQTLEAIR</sequence>
<dbReference type="STRING" id="1001240.GY21_07650"/>
<keyword evidence="5" id="KW-0969">Cilium</keyword>
<dbReference type="RefSeq" id="WP_035836135.1">
    <property type="nucleotide sequence ID" value="NZ_JACHBQ010000001.1"/>
</dbReference>
<keyword evidence="1" id="KW-0547">Nucleotide-binding</keyword>
<evidence type="ECO:0000256" key="2">
    <source>
        <dbReference type="ARBA" id="ARBA00022840"/>
    </source>
</evidence>
<keyword evidence="3" id="KW-0732">Signal</keyword>
<dbReference type="SUPFAM" id="SSF52540">
    <property type="entry name" value="P-loop containing nucleoside triphosphate hydrolases"/>
    <property type="match status" value="1"/>
</dbReference>
<comment type="caution">
    <text evidence="4">The sequence shown here is derived from an EMBL/GenBank/DDBJ whole genome shotgun (WGS) entry which is preliminary data.</text>
</comment>
<evidence type="ECO:0000313" key="4">
    <source>
        <dbReference type="EMBL" id="KGJ77497.1"/>
    </source>
</evidence>
<feature type="chain" id="PRO_5036291078" evidence="3">
    <location>
        <begin position="22"/>
        <end position="298"/>
    </location>
</feature>
<evidence type="ECO:0000313" key="7">
    <source>
        <dbReference type="Proteomes" id="UP000561726"/>
    </source>
</evidence>
<dbReference type="InterPro" id="IPR050625">
    <property type="entry name" value="ParA/MinD_ATPase"/>
</dbReference>
<organism evidence="4 6">
    <name type="scientific">Cryobacterium roopkundense</name>
    <dbReference type="NCBI Taxonomy" id="1001240"/>
    <lineage>
        <taxon>Bacteria</taxon>
        <taxon>Bacillati</taxon>
        <taxon>Actinomycetota</taxon>
        <taxon>Actinomycetes</taxon>
        <taxon>Micrococcales</taxon>
        <taxon>Microbacteriaceae</taxon>
        <taxon>Cryobacterium</taxon>
    </lineage>
</organism>
<keyword evidence="6" id="KW-1185">Reference proteome</keyword>
<feature type="signal peptide" evidence="3">
    <location>
        <begin position="1"/>
        <end position="21"/>
    </location>
</feature>
<name>A0A099JIP8_9MICO</name>
<dbReference type="EMBL" id="JACHBQ010000001">
    <property type="protein sequence ID" value="MBB5642552.1"/>
    <property type="molecule type" value="Genomic_DNA"/>
</dbReference>
<dbReference type="eggNOG" id="COG0455">
    <property type="taxonomic scope" value="Bacteria"/>
</dbReference>
<dbReference type="InterPro" id="IPR027417">
    <property type="entry name" value="P-loop_NTPase"/>
</dbReference>
<evidence type="ECO:0000256" key="3">
    <source>
        <dbReference type="SAM" id="SignalP"/>
    </source>
</evidence>
<keyword evidence="2" id="KW-0067">ATP-binding</keyword>
<dbReference type="Proteomes" id="UP000561726">
    <property type="component" value="Unassembled WGS sequence"/>
</dbReference>
<protein>
    <submittedName>
        <fullName evidence="5">MinD-like ATPase involved in chromosome partitioning or flagellar assembly</fullName>
    </submittedName>
</protein>